<feature type="repeat" description="TSP type-3" evidence="10">
    <location>
        <begin position="652"/>
        <end position="687"/>
    </location>
</feature>
<dbReference type="InterPro" id="IPR028974">
    <property type="entry name" value="TSP_type-3_rpt"/>
</dbReference>
<evidence type="ECO:0000256" key="11">
    <source>
        <dbReference type="SAM" id="MobiDB-lite"/>
    </source>
</evidence>
<feature type="region of interest" description="Disordered" evidence="11">
    <location>
        <begin position="191"/>
        <end position="211"/>
    </location>
</feature>
<dbReference type="Gene3D" id="2.60.120.200">
    <property type="match status" value="1"/>
</dbReference>
<dbReference type="AlphaFoldDB" id="A0A8U0WAJ8"/>
<evidence type="ECO:0000256" key="12">
    <source>
        <dbReference type="SAM" id="SignalP"/>
    </source>
</evidence>
<dbReference type="Pfam" id="PF11598">
    <property type="entry name" value="COMP"/>
    <property type="match status" value="1"/>
</dbReference>
<dbReference type="Pfam" id="PF05735">
    <property type="entry name" value="TSP_C"/>
    <property type="match status" value="1"/>
</dbReference>
<feature type="domain" description="EGF-like" evidence="13">
    <location>
        <begin position="476"/>
        <end position="517"/>
    </location>
</feature>
<keyword evidence="4" id="KW-0677">Repeat</keyword>
<dbReference type="CDD" id="cd00054">
    <property type="entry name" value="EGF_CA"/>
    <property type="match status" value="2"/>
</dbReference>
<dbReference type="InterPro" id="IPR000742">
    <property type="entry name" value="EGF"/>
</dbReference>
<dbReference type="PANTHER" id="PTHR10199">
    <property type="entry name" value="THROMBOSPONDIN"/>
    <property type="match status" value="1"/>
</dbReference>
<dbReference type="GO" id="GO:0005509">
    <property type="term" value="F:calcium ion binding"/>
    <property type="evidence" value="ECO:0007669"/>
    <property type="project" value="UniProtKB-UniRule"/>
</dbReference>
<dbReference type="InterPro" id="IPR003367">
    <property type="entry name" value="Thrombospondin_3-like_rpt"/>
</dbReference>
<evidence type="ECO:0000256" key="3">
    <source>
        <dbReference type="ARBA" id="ARBA00022729"/>
    </source>
</evidence>
<keyword evidence="6" id="KW-0130">Cell adhesion</keyword>
<feature type="repeat" description="TSP type-3" evidence="10">
    <location>
        <begin position="711"/>
        <end position="748"/>
    </location>
</feature>
<dbReference type="FunFam" id="2.60.120.200:FF:000002">
    <property type="entry name" value="Thrombospondin 3"/>
    <property type="match status" value="1"/>
</dbReference>
<dbReference type="GeneID" id="119633006"/>
<dbReference type="PROSITE" id="PS01186">
    <property type="entry name" value="EGF_2"/>
    <property type="match status" value="2"/>
</dbReference>
<dbReference type="FunFam" id="2.10.25.10:FF:000038">
    <property type="entry name" value="Fibrillin 2"/>
    <property type="match status" value="1"/>
</dbReference>
<dbReference type="InterPro" id="IPR000152">
    <property type="entry name" value="EGF-type_Asp/Asn_hydroxyl_site"/>
</dbReference>
<keyword evidence="2 9" id="KW-0245">EGF-like domain</keyword>
<feature type="chain" id="PRO_5035946017" evidence="12">
    <location>
        <begin position="22"/>
        <end position="1057"/>
    </location>
</feature>
<dbReference type="SUPFAM" id="SSF49899">
    <property type="entry name" value="Concanavalin A-like lectins/glucanases"/>
    <property type="match status" value="1"/>
</dbReference>
<dbReference type="PANTHER" id="PTHR10199:SF100">
    <property type="entry name" value="THROMBOSPONDIN, ISOFORM A"/>
    <property type="match status" value="1"/>
</dbReference>
<keyword evidence="7" id="KW-1015">Disulfide bond</keyword>
<dbReference type="Pfam" id="PF02412">
    <property type="entry name" value="TSP_3"/>
    <property type="match status" value="7"/>
</dbReference>
<dbReference type="Pfam" id="PF00008">
    <property type="entry name" value="EGF"/>
    <property type="match status" value="1"/>
</dbReference>
<dbReference type="InterPro" id="IPR013320">
    <property type="entry name" value="ConA-like_dom_sf"/>
</dbReference>
<evidence type="ECO:0000259" key="13">
    <source>
        <dbReference type="PROSITE" id="PS50026"/>
    </source>
</evidence>
<keyword evidence="5 10" id="KW-0106">Calcium</keyword>
<evidence type="ECO:0000256" key="10">
    <source>
        <dbReference type="PROSITE-ProRule" id="PRU00634"/>
    </source>
</evidence>
<dbReference type="PROSITE" id="PS00010">
    <property type="entry name" value="ASX_HYDROXYL"/>
    <property type="match status" value="1"/>
</dbReference>
<dbReference type="SMART" id="SM00179">
    <property type="entry name" value="EGF_CA"/>
    <property type="match status" value="3"/>
</dbReference>
<dbReference type="InterPro" id="IPR008859">
    <property type="entry name" value="Thrombospondin_C"/>
</dbReference>
<dbReference type="GO" id="GO:0005576">
    <property type="term" value="C:extracellular region"/>
    <property type="evidence" value="ECO:0007669"/>
    <property type="project" value="InterPro"/>
</dbReference>
<dbReference type="Gene3D" id="4.10.1080.10">
    <property type="entry name" value="TSP type-3 repeat"/>
    <property type="match status" value="2"/>
</dbReference>
<dbReference type="InterPro" id="IPR018097">
    <property type="entry name" value="EGF_Ca-bd_CS"/>
</dbReference>
<dbReference type="FunFam" id="4.10.1080.10:FF:000004">
    <property type="entry name" value="Cartilage oligomeric matrix protein"/>
    <property type="match status" value="1"/>
</dbReference>
<keyword evidence="8" id="KW-0325">Glycoprotein</keyword>
<evidence type="ECO:0000256" key="1">
    <source>
        <dbReference type="ARBA" id="ARBA00009456"/>
    </source>
</evidence>
<dbReference type="SUPFAM" id="SSF57196">
    <property type="entry name" value="EGF/Laminin"/>
    <property type="match status" value="1"/>
</dbReference>
<dbReference type="SMART" id="SM00181">
    <property type="entry name" value="EGF"/>
    <property type="match status" value="6"/>
</dbReference>
<dbReference type="Gene3D" id="2.10.25.10">
    <property type="entry name" value="Laminin"/>
    <property type="match status" value="5"/>
</dbReference>
<sequence>MHWLCFGFITVLCLSLKHVASLSLDPVASSELEQYIKKGDCVVSMRHIRPRRKLHISIEALFMIDFPTLKHKMSFFLDRKQQRVTLDISSSGEIDSVHFDIPHINETSTIRSLALHFHKSRISLLVDCKETAAHDVEMNFNQLYTQMDDPVVKLFRERKYPLHFDSNVDSALQRANCQKGVHNRRGNRRMLKNKISEREKNKKRDVRNWLNREPGLHTEKYRQSEIPVDIEQHRGDIPMMGGDCEDALAKSLSDLMALVKLLREDIAYQRQEIAYLRMLLENCAGCKEPKGDNDIRIETTCRTSNPCYPGTECFDSVTGPRCGRCPMSMVGDGKICKPVITCADRPCYAGVPCHDTMTGAQCDPCPMGYEGDGRSCIKRNPCLDGPCPSGAECVEMDFSPYFECISCSRSEQRNGTECVDIDECELYRPCDARTTCVNQSPGFRCEPCPLGFDGNHIYGYYAEYWTPSYQKQTCYDVDECESGIARCWANSLCLNTIGSYRCNCREGYTANGTSQCVPLADMCPDGTICDSNAACVSSGNNKYHCKCSVGWAGNGFLCGRDHDLDDWPDNQLTCSDLHCRRDNCPDIPNSGQEDGDNDGIGDNCDDDADGDLILNDKDNCPFVYNNDQLDSDHDGVGDACDNCPLISNRKQLDNDGDGTGNACDDDSDNDTVINDYDNCKLIANPNQSDIDNDGVGDVCDNCPSISNPSQEDRDNDLLGDACDSEIDGDNDGIQDSEDNCPMVSNADQLDTDRDGKGDACDDDMDGDGVPNYRDNCPLANNPNQADLNKNGKGDICEYDEDADGIPNALDNCPNNSMIYSTDFRDLRPVLLDPVGEAQRDPNWEVHANGSEIIQTLNSDPGLVVGHDAFSGVDFEGTFYVNDESDDDYVGFIFSYQSNRKFYVVMWKKNSQTYWHSNPFRASGEPGIQIKLVDSVSGPGPKLRNSLWHTGDTKGEVKLLWKDPLNIGWREKTSYRWSLVHRPAIGLIRLRMFESDKLILDSHNIYDSTLKGGRLGAFCFSQEMIIWSDLAYKCNTRVPALIFNDLPNHLKQKVEIDR</sequence>
<dbReference type="InterPro" id="IPR001881">
    <property type="entry name" value="EGF-like_Ca-bd_dom"/>
</dbReference>
<evidence type="ECO:0000256" key="5">
    <source>
        <dbReference type="ARBA" id="ARBA00022837"/>
    </source>
</evidence>
<evidence type="ECO:0000256" key="2">
    <source>
        <dbReference type="ARBA" id="ARBA00022536"/>
    </source>
</evidence>
<gene>
    <name evidence="16" type="primary">LOC119633006</name>
</gene>
<dbReference type="SUPFAM" id="SSF103647">
    <property type="entry name" value="TSP type-3 repeat"/>
    <property type="match status" value="3"/>
</dbReference>
<dbReference type="Proteomes" id="UP000092443">
    <property type="component" value="Unplaced"/>
</dbReference>
<dbReference type="FunFam" id="2.10.25.10:FF:000170">
    <property type="entry name" value="thrombospondin-3 isoform X1"/>
    <property type="match status" value="1"/>
</dbReference>
<evidence type="ECO:0000256" key="8">
    <source>
        <dbReference type="ARBA" id="ARBA00023180"/>
    </source>
</evidence>
<dbReference type="PROSITE" id="PS50026">
    <property type="entry name" value="EGF_3"/>
    <property type="match status" value="3"/>
</dbReference>
<feature type="repeat" description="TSP type-3" evidence="10">
    <location>
        <begin position="593"/>
        <end position="628"/>
    </location>
</feature>
<evidence type="ECO:0000256" key="6">
    <source>
        <dbReference type="ARBA" id="ARBA00022889"/>
    </source>
</evidence>
<dbReference type="Pfam" id="PF07645">
    <property type="entry name" value="EGF_CA"/>
    <property type="match status" value="2"/>
</dbReference>
<dbReference type="PROSITE" id="PS51234">
    <property type="entry name" value="TSP3"/>
    <property type="match status" value="4"/>
</dbReference>
<dbReference type="InterPro" id="IPR017897">
    <property type="entry name" value="Thrombospondin_3_rpt"/>
</dbReference>
<dbReference type="KEGG" id="gfs:119633006"/>
<feature type="signal peptide" evidence="12">
    <location>
        <begin position="1"/>
        <end position="21"/>
    </location>
</feature>
<dbReference type="RefSeq" id="XP_037882120.1">
    <property type="nucleotide sequence ID" value="XM_038026192.1"/>
</dbReference>
<reference evidence="16" key="1">
    <citation type="submission" date="2025-08" db="UniProtKB">
        <authorList>
            <consortium name="RefSeq"/>
        </authorList>
    </citation>
    <scope>IDENTIFICATION</scope>
    <source>
        <tissue evidence="16">Whole body pupa</tissue>
    </source>
</reference>
<evidence type="ECO:0000256" key="4">
    <source>
        <dbReference type="ARBA" id="ARBA00022737"/>
    </source>
</evidence>
<dbReference type="InterPro" id="IPR024665">
    <property type="entry name" value="TSP/COMP_CC"/>
</dbReference>
<dbReference type="GO" id="GO:0007155">
    <property type="term" value="P:cell adhesion"/>
    <property type="evidence" value="ECO:0007669"/>
    <property type="project" value="UniProtKB-KW"/>
</dbReference>
<comment type="similarity">
    <text evidence="1">Belongs to the thrombospondin family.</text>
</comment>
<evidence type="ECO:0000313" key="15">
    <source>
        <dbReference type="Proteomes" id="UP000092443"/>
    </source>
</evidence>
<evidence type="ECO:0000256" key="7">
    <source>
        <dbReference type="ARBA" id="ARBA00023157"/>
    </source>
</evidence>
<proteinExistence type="inferred from homology"/>
<dbReference type="CDD" id="cd16081">
    <property type="entry name" value="TSPcc_insect"/>
    <property type="match status" value="1"/>
</dbReference>
<accession>A0A8U0WAJ8</accession>
<evidence type="ECO:0000259" key="14">
    <source>
        <dbReference type="PROSITE" id="PS51236"/>
    </source>
</evidence>
<dbReference type="PROSITE" id="PS51236">
    <property type="entry name" value="TSP_CTER"/>
    <property type="match status" value="1"/>
</dbReference>
<comment type="caution">
    <text evidence="9">Lacks conserved residue(s) required for the propagation of feature annotation.</text>
</comment>
<evidence type="ECO:0000313" key="16">
    <source>
        <dbReference type="RefSeq" id="XP_037882120.1"/>
    </source>
</evidence>
<dbReference type="InterPro" id="IPR049883">
    <property type="entry name" value="NOTCH1_EGF-like"/>
</dbReference>
<dbReference type="PROSITE" id="PS01187">
    <property type="entry name" value="EGF_CA"/>
    <property type="match status" value="1"/>
</dbReference>
<keyword evidence="3 12" id="KW-0732">Signal</keyword>
<evidence type="ECO:0000256" key="9">
    <source>
        <dbReference type="PROSITE-ProRule" id="PRU00076"/>
    </source>
</evidence>
<feature type="domain" description="EGF-like" evidence="13">
    <location>
        <begin position="420"/>
        <end position="458"/>
    </location>
</feature>
<feature type="repeat" description="TSP type-3" evidence="10">
    <location>
        <begin position="749"/>
        <end position="784"/>
    </location>
</feature>
<keyword evidence="15" id="KW-1185">Reference proteome</keyword>
<dbReference type="FunFam" id="4.10.1080.10:FF:000001">
    <property type="entry name" value="Thrombospondin 3"/>
    <property type="match status" value="1"/>
</dbReference>
<feature type="domain" description="TSP C-terminal" evidence="14">
    <location>
        <begin position="824"/>
        <end position="1038"/>
    </location>
</feature>
<name>A0A8U0WAJ8_9MUSC</name>
<feature type="domain" description="EGF-like" evidence="13">
    <location>
        <begin position="519"/>
        <end position="559"/>
    </location>
</feature>
<organism evidence="15 16">
    <name type="scientific">Glossina fuscipes</name>
    <dbReference type="NCBI Taxonomy" id="7396"/>
    <lineage>
        <taxon>Eukaryota</taxon>
        <taxon>Metazoa</taxon>
        <taxon>Ecdysozoa</taxon>
        <taxon>Arthropoda</taxon>
        <taxon>Hexapoda</taxon>
        <taxon>Insecta</taxon>
        <taxon>Pterygota</taxon>
        <taxon>Neoptera</taxon>
        <taxon>Endopterygota</taxon>
        <taxon>Diptera</taxon>
        <taxon>Brachycera</taxon>
        <taxon>Muscomorpha</taxon>
        <taxon>Hippoboscoidea</taxon>
        <taxon>Glossinidae</taxon>
        <taxon>Glossina</taxon>
    </lineage>
</organism>
<protein>
    <submittedName>
        <fullName evidence="16">Cartilage oligomeric matrix protein isoform X1</fullName>
    </submittedName>
</protein>